<dbReference type="GO" id="GO:0016560">
    <property type="term" value="P:protein import into peroxisome matrix, docking"/>
    <property type="evidence" value="ECO:0007669"/>
    <property type="project" value="UniProtKB-UniRule"/>
</dbReference>
<evidence type="ECO:0000256" key="4">
    <source>
        <dbReference type="ARBA" id="ARBA00029502"/>
    </source>
</evidence>
<keyword evidence="2" id="KW-0811">Translocation</keyword>
<name>A0A9P4M3G6_9PEZI</name>
<keyword evidence="11" id="KW-1185">Reference proteome</keyword>
<dbReference type="GO" id="GO:0005778">
    <property type="term" value="C:peroxisomal membrane"/>
    <property type="evidence" value="ECO:0007669"/>
    <property type="project" value="UniProtKB-SubCell"/>
</dbReference>
<feature type="region of interest" description="Disordered" evidence="8">
    <location>
        <begin position="221"/>
        <end position="283"/>
    </location>
</feature>
<evidence type="ECO:0000256" key="3">
    <source>
        <dbReference type="ARBA" id="ARBA00023140"/>
    </source>
</evidence>
<dbReference type="OrthoDB" id="441517at2759"/>
<evidence type="ECO:0000313" key="10">
    <source>
        <dbReference type="EMBL" id="KAF2093252.1"/>
    </source>
</evidence>
<dbReference type="InterPro" id="IPR025655">
    <property type="entry name" value="PEX14"/>
</dbReference>
<comment type="similarity">
    <text evidence="1 7">Belongs to the peroxin-14 family.</text>
</comment>
<feature type="region of interest" description="Disordered" evidence="8">
    <location>
        <begin position="1"/>
        <end position="143"/>
    </location>
</feature>
<evidence type="ECO:0000256" key="7">
    <source>
        <dbReference type="RuleBase" id="RU367032"/>
    </source>
</evidence>
<comment type="caution">
    <text evidence="10">The sequence shown here is derived from an EMBL/GenBank/DDBJ whole genome shotgun (WGS) entry which is preliminary data.</text>
</comment>
<evidence type="ECO:0000256" key="6">
    <source>
        <dbReference type="ARBA" id="ARBA00046271"/>
    </source>
</evidence>
<accession>A0A9P4M3G6</accession>
<evidence type="ECO:0000256" key="5">
    <source>
        <dbReference type="ARBA" id="ARBA00029691"/>
    </source>
</evidence>
<keyword evidence="7" id="KW-0813">Transport</keyword>
<evidence type="ECO:0000256" key="8">
    <source>
        <dbReference type="SAM" id="MobiDB-lite"/>
    </source>
</evidence>
<proteinExistence type="inferred from homology"/>
<feature type="compositionally biased region" description="Basic and acidic residues" evidence="8">
    <location>
        <begin position="25"/>
        <end position="37"/>
    </location>
</feature>
<feature type="compositionally biased region" description="Basic and acidic residues" evidence="8">
    <location>
        <begin position="64"/>
        <end position="96"/>
    </location>
</feature>
<dbReference type="InterPro" id="IPR036388">
    <property type="entry name" value="WH-like_DNA-bd_sf"/>
</dbReference>
<dbReference type="Proteomes" id="UP000799772">
    <property type="component" value="Unassembled WGS sequence"/>
</dbReference>
<comment type="function">
    <text evidence="7">Component of the PEX13-PEX14 docking complex, a translocon channel that specifically mediates the import of peroxisomal cargo proteins bound to PEX5 receptor. The PEX13-PEX14 docking complex forms a large import pore which can be opened to a diameter of about 9 nm. Mechanistically, PEX5 receptor along with cargo proteins associates with the PEX14 subunit of the PEX13-PEX14 docking complex in the cytosol, leading to the insertion of the receptor into the organelle membrane with the concomitant translocation of the cargo into the peroxisome matrix.</text>
</comment>
<keyword evidence="3 7" id="KW-0576">Peroxisome</keyword>
<dbReference type="InterPro" id="IPR006785">
    <property type="entry name" value="Pex14_N"/>
</dbReference>
<dbReference type="AlphaFoldDB" id="A0A9P4M3G6"/>
<keyword evidence="7" id="KW-0472">Membrane</keyword>
<feature type="compositionally biased region" description="Polar residues" evidence="8">
    <location>
        <begin position="97"/>
        <end position="106"/>
    </location>
</feature>
<evidence type="ECO:0000256" key="2">
    <source>
        <dbReference type="ARBA" id="ARBA00023010"/>
    </source>
</evidence>
<dbReference type="PANTHER" id="PTHR23058:SF5">
    <property type="entry name" value="PEROXISOMAL MEMBRANE PROTEIN PEX14"/>
    <property type="match status" value="1"/>
</dbReference>
<organism evidence="10 11">
    <name type="scientific">Rhizodiscina lignyota</name>
    <dbReference type="NCBI Taxonomy" id="1504668"/>
    <lineage>
        <taxon>Eukaryota</taxon>
        <taxon>Fungi</taxon>
        <taxon>Dikarya</taxon>
        <taxon>Ascomycota</taxon>
        <taxon>Pezizomycotina</taxon>
        <taxon>Dothideomycetes</taxon>
        <taxon>Pleosporomycetidae</taxon>
        <taxon>Aulographales</taxon>
        <taxon>Rhizodiscinaceae</taxon>
        <taxon>Rhizodiscina</taxon>
    </lineage>
</organism>
<evidence type="ECO:0000256" key="1">
    <source>
        <dbReference type="ARBA" id="ARBA00005443"/>
    </source>
</evidence>
<dbReference type="Pfam" id="PF04695">
    <property type="entry name" value="Pex14_N"/>
    <property type="match status" value="1"/>
</dbReference>
<protein>
    <recommendedName>
        <fullName evidence="4 7">Peroxisomal membrane protein PEX14</fullName>
    </recommendedName>
    <alternativeName>
        <fullName evidence="5 7">Peroxin-14</fullName>
    </alternativeName>
</protein>
<dbReference type="GO" id="GO:1990429">
    <property type="term" value="C:peroxisomal importomer complex"/>
    <property type="evidence" value="ECO:0007669"/>
    <property type="project" value="TreeGrafter"/>
</dbReference>
<dbReference type="Gene3D" id="1.10.10.10">
    <property type="entry name" value="Winged helix-like DNA-binding domain superfamily/Winged helix DNA-binding domain"/>
    <property type="match status" value="1"/>
</dbReference>
<reference evidence="10" key="1">
    <citation type="journal article" date="2020" name="Stud. Mycol.">
        <title>101 Dothideomycetes genomes: a test case for predicting lifestyles and emergence of pathogens.</title>
        <authorList>
            <person name="Haridas S."/>
            <person name="Albert R."/>
            <person name="Binder M."/>
            <person name="Bloem J."/>
            <person name="Labutti K."/>
            <person name="Salamov A."/>
            <person name="Andreopoulos B."/>
            <person name="Baker S."/>
            <person name="Barry K."/>
            <person name="Bills G."/>
            <person name="Bluhm B."/>
            <person name="Cannon C."/>
            <person name="Castanera R."/>
            <person name="Culley D."/>
            <person name="Daum C."/>
            <person name="Ezra D."/>
            <person name="Gonzalez J."/>
            <person name="Henrissat B."/>
            <person name="Kuo A."/>
            <person name="Liang C."/>
            <person name="Lipzen A."/>
            <person name="Lutzoni F."/>
            <person name="Magnuson J."/>
            <person name="Mondo S."/>
            <person name="Nolan M."/>
            <person name="Ohm R."/>
            <person name="Pangilinan J."/>
            <person name="Park H.-J."/>
            <person name="Ramirez L."/>
            <person name="Alfaro M."/>
            <person name="Sun H."/>
            <person name="Tritt A."/>
            <person name="Yoshinaga Y."/>
            <person name="Zwiers L.-H."/>
            <person name="Turgeon B."/>
            <person name="Goodwin S."/>
            <person name="Spatafora J."/>
            <person name="Crous P."/>
            <person name="Grigoriev I."/>
        </authorList>
    </citation>
    <scope>NUCLEOTIDE SEQUENCE</scope>
    <source>
        <strain evidence="10">CBS 133067</strain>
    </source>
</reference>
<evidence type="ECO:0000313" key="11">
    <source>
        <dbReference type="Proteomes" id="UP000799772"/>
    </source>
</evidence>
<gene>
    <name evidence="10" type="ORF">NA57DRAFT_48745</name>
</gene>
<dbReference type="GO" id="GO:0005102">
    <property type="term" value="F:signaling receptor binding"/>
    <property type="evidence" value="ECO:0007669"/>
    <property type="project" value="TreeGrafter"/>
</dbReference>
<evidence type="ECO:0000259" key="9">
    <source>
        <dbReference type="Pfam" id="PF04695"/>
    </source>
</evidence>
<sequence length="382" mass="42014">MSDNSNPPKPSKASIPSWQRVHTPKPSDADQSPKEETPPPPESTVEEKEGPESEVDLSEQATRFLEDPSIKDAPRERKVAFLESKGVGKDEIERSLPEQTQIQAPRQTEAEPKVVHSSSSTEKKDVQPRTQARPQSSRKDVPPIITYPEFMLQSTKPPPLVTTQRLLGIAYVTGGLAATMYGLSKYIVEPMSETLAAARHEFLTHSTTHIDELNSRLEKAVSELPPTDSKRNSRVLIPDQDLEPPSPTDSDPTELFHRDIGTQTSPNLSRQDSKTSLSSSDANADITNYHESRIKSLTSHMSDLRSSSEAHQTVATDLTSTLGDLTSYLTEMSYSSPYYSYGYGGLDGRSDAIDALKAEIRGVKGVLLSARNFPASRPMGVR</sequence>
<feature type="domain" description="Peroxisome membrane anchor protein Pex14p N-terminal" evidence="9">
    <location>
        <begin position="56"/>
        <end position="97"/>
    </location>
</feature>
<dbReference type="PANTHER" id="PTHR23058">
    <property type="entry name" value="PEROXISOMAL MEMBRANE PROTEIN PEX14"/>
    <property type="match status" value="1"/>
</dbReference>
<feature type="compositionally biased region" description="Polar residues" evidence="8">
    <location>
        <begin position="261"/>
        <end position="283"/>
    </location>
</feature>
<dbReference type="EMBL" id="ML978139">
    <property type="protein sequence ID" value="KAF2093252.1"/>
    <property type="molecule type" value="Genomic_DNA"/>
</dbReference>
<keyword evidence="7" id="KW-0653">Protein transport</keyword>
<comment type="subcellular location">
    <subcellularLocation>
        <location evidence="6 7">Peroxisome membrane</location>
    </subcellularLocation>
</comment>